<dbReference type="GO" id="GO:0046872">
    <property type="term" value="F:metal ion binding"/>
    <property type="evidence" value="ECO:0007669"/>
    <property type="project" value="UniProtKB-KW"/>
</dbReference>
<keyword evidence="4 9" id="KW-0479">Metal-binding</keyword>
<evidence type="ECO:0000256" key="3">
    <source>
        <dbReference type="ARBA" id="ARBA00022722"/>
    </source>
</evidence>
<evidence type="ECO:0000259" key="13">
    <source>
        <dbReference type="SMART" id="SM00892"/>
    </source>
</evidence>
<dbReference type="InterPro" id="IPR020821">
    <property type="entry name" value="ENPP1-3/EXOG-like_nuc-like"/>
</dbReference>
<protein>
    <recommendedName>
        <fullName evidence="10">Endonuclease</fullName>
        <ecNumber evidence="10">3.1.30.-</ecNumber>
    </recommendedName>
</protein>
<dbReference type="KEGG" id="cbw:RR42_s3200"/>
<dbReference type="SMART" id="SM00892">
    <property type="entry name" value="Endonuclease_NS"/>
    <property type="match status" value="1"/>
</dbReference>
<feature type="domain" description="ENPP1-3/EXOG-like endonuclease/phosphodiesterase" evidence="12">
    <location>
        <begin position="51"/>
        <end position="243"/>
    </location>
</feature>
<dbReference type="InterPro" id="IPR044925">
    <property type="entry name" value="His-Me_finger_sf"/>
</dbReference>
<evidence type="ECO:0000256" key="10">
    <source>
        <dbReference type="RuleBase" id="RU366055"/>
    </source>
</evidence>
<dbReference type="InterPro" id="IPR044929">
    <property type="entry name" value="DNA/RNA_non-sp_Endonuclease_sf"/>
</dbReference>
<dbReference type="GO" id="GO:0016787">
    <property type="term" value="F:hydrolase activity"/>
    <property type="evidence" value="ECO:0007669"/>
    <property type="project" value="UniProtKB-KW"/>
</dbReference>
<evidence type="ECO:0000256" key="5">
    <source>
        <dbReference type="ARBA" id="ARBA00022759"/>
    </source>
</evidence>
<evidence type="ECO:0000256" key="9">
    <source>
        <dbReference type="PIRSR" id="PIRSR640255-2"/>
    </source>
</evidence>
<dbReference type="EMBL" id="CP010537">
    <property type="protein sequence ID" value="AJG24781.1"/>
    <property type="molecule type" value="Genomic_DNA"/>
</dbReference>
<dbReference type="RefSeq" id="WP_043357101.1">
    <property type="nucleotide sequence ID" value="NZ_CP010537.1"/>
</dbReference>
<keyword evidence="7" id="KW-0460">Magnesium</keyword>
<dbReference type="PANTHER" id="PTHR13966">
    <property type="entry name" value="ENDONUCLEASE RELATED"/>
    <property type="match status" value="1"/>
</dbReference>
<evidence type="ECO:0000256" key="11">
    <source>
        <dbReference type="SAM" id="SignalP"/>
    </source>
</evidence>
<evidence type="ECO:0000256" key="7">
    <source>
        <dbReference type="ARBA" id="ARBA00022842"/>
    </source>
</evidence>
<keyword evidence="3 10" id="KW-0540">Nuclease</keyword>
<evidence type="ECO:0000256" key="4">
    <source>
        <dbReference type="ARBA" id="ARBA00022723"/>
    </source>
</evidence>
<dbReference type="Proteomes" id="UP000031843">
    <property type="component" value="Chromosome secondary"/>
</dbReference>
<feature type="signal peptide" evidence="11">
    <location>
        <begin position="1"/>
        <end position="19"/>
    </location>
</feature>
<dbReference type="STRING" id="68895.RR42_s3200"/>
<comment type="cofactor">
    <cofactor evidence="1 10">
        <name>Mg(2+)</name>
        <dbReference type="ChEBI" id="CHEBI:18420"/>
    </cofactor>
</comment>
<keyword evidence="15" id="KW-1185">Reference proteome</keyword>
<dbReference type="EC" id="3.1.30.-" evidence="10"/>
<keyword evidence="5 10" id="KW-0255">Endonuclease</keyword>
<feature type="binding site" evidence="9">
    <location>
        <position position="146"/>
    </location>
    <ligand>
        <name>Mg(2+)</name>
        <dbReference type="ChEBI" id="CHEBI:18420"/>
        <note>catalytic</note>
    </ligand>
</feature>
<dbReference type="InterPro" id="IPR001604">
    <property type="entry name" value="Endo_G_ENPP1-like_dom"/>
</dbReference>
<dbReference type="SUPFAM" id="SSF54060">
    <property type="entry name" value="His-Me finger endonucleases"/>
    <property type="match status" value="1"/>
</dbReference>
<dbReference type="Gene3D" id="3.40.570.10">
    <property type="entry name" value="Extracellular Endonuclease, subunit A"/>
    <property type="match status" value="1"/>
</dbReference>
<evidence type="ECO:0000259" key="12">
    <source>
        <dbReference type="SMART" id="SM00477"/>
    </source>
</evidence>
<dbReference type="InterPro" id="IPR018524">
    <property type="entry name" value="DNA/RNA_endonuclease_AS"/>
</dbReference>
<evidence type="ECO:0000256" key="2">
    <source>
        <dbReference type="ARBA" id="ARBA00010052"/>
    </source>
</evidence>
<evidence type="ECO:0000256" key="1">
    <source>
        <dbReference type="ARBA" id="ARBA00001946"/>
    </source>
</evidence>
<organism evidence="14 15">
    <name type="scientific">Cupriavidus basilensis</name>
    <dbReference type="NCBI Taxonomy" id="68895"/>
    <lineage>
        <taxon>Bacteria</taxon>
        <taxon>Pseudomonadati</taxon>
        <taxon>Pseudomonadota</taxon>
        <taxon>Betaproteobacteria</taxon>
        <taxon>Burkholderiales</taxon>
        <taxon>Burkholderiaceae</taxon>
        <taxon>Cupriavidus</taxon>
    </lineage>
</organism>
<evidence type="ECO:0000313" key="14">
    <source>
        <dbReference type="EMBL" id="AJG24781.1"/>
    </source>
</evidence>
<dbReference type="PANTHER" id="PTHR13966:SF5">
    <property type="entry name" value="ENDONUCLEASE G, MITOCHONDRIAL"/>
    <property type="match status" value="1"/>
</dbReference>
<evidence type="ECO:0000256" key="6">
    <source>
        <dbReference type="ARBA" id="ARBA00022801"/>
    </source>
</evidence>
<accession>A0A0C4YWA6</accession>
<sequence length="244" mass="26776">MKTFFVSVALCLASGVASASGSFAQCPQFFAQSTAPKAPSSAELKLRPLCYDAFAVMHSGRSKTPLYVAERLSRAQLIDARDEARTNRFFSDARLPRAERAELDDYKGNEGIDRGHMSPAADQPTAQAMSQSFTLANVVPQYSQNNRKAWASIEKATRKYAMRAAGDVYVITGPVFNGNVRTIGNGKVWVPTYLYKLVYDPSTNRAWAHWIENSDAARPGKPISYGELVKRTGIEFLPGVQPAS</sequence>
<name>A0A0C4YWA6_9BURK</name>
<reference evidence="14 15" key="1">
    <citation type="journal article" date="2015" name="Genome Announc.">
        <title>Complete Genome Sequence of Cupriavidus basilensis 4G11, Isolated from the Oak Ridge Field Research Center Site.</title>
        <authorList>
            <person name="Ray J."/>
            <person name="Waters R.J."/>
            <person name="Skerker J.M."/>
            <person name="Kuehl J.V."/>
            <person name="Price M.N."/>
            <person name="Huang J."/>
            <person name="Chakraborty R."/>
            <person name="Arkin A.P."/>
            <person name="Deutschbauer A."/>
        </authorList>
    </citation>
    <scope>NUCLEOTIDE SEQUENCE [LARGE SCALE GENOMIC DNA]</scope>
    <source>
        <strain evidence="14">4G11</strain>
    </source>
</reference>
<dbReference type="GO" id="GO:0004519">
    <property type="term" value="F:endonuclease activity"/>
    <property type="evidence" value="ECO:0007669"/>
    <property type="project" value="UniProtKB-UniRule"/>
</dbReference>
<evidence type="ECO:0000256" key="8">
    <source>
        <dbReference type="PIRSR" id="PIRSR640255-1"/>
    </source>
</evidence>
<dbReference type="OrthoDB" id="9811262at2"/>
<dbReference type="InterPro" id="IPR040255">
    <property type="entry name" value="Non-specific_endonuclease"/>
</dbReference>
<gene>
    <name evidence="14" type="ORF">RR42_s3200</name>
</gene>
<dbReference type="GO" id="GO:0003676">
    <property type="term" value="F:nucleic acid binding"/>
    <property type="evidence" value="ECO:0007669"/>
    <property type="project" value="InterPro"/>
</dbReference>
<evidence type="ECO:0000313" key="15">
    <source>
        <dbReference type="Proteomes" id="UP000031843"/>
    </source>
</evidence>
<feature type="chain" id="PRO_5002174332" description="Endonuclease" evidence="11">
    <location>
        <begin position="20"/>
        <end position="244"/>
    </location>
</feature>
<dbReference type="AlphaFoldDB" id="A0A0C4YWA6"/>
<feature type="domain" description="DNA/RNA non-specific endonuclease/pyrophosphatase/phosphodiesterase" evidence="13">
    <location>
        <begin position="50"/>
        <end position="243"/>
    </location>
</feature>
<feature type="active site" description="Proton acceptor" evidence="8">
    <location>
        <position position="116"/>
    </location>
</feature>
<dbReference type="PROSITE" id="PS01070">
    <property type="entry name" value="NUCLEASE_NON_SPEC"/>
    <property type="match status" value="1"/>
</dbReference>
<dbReference type="SMART" id="SM00477">
    <property type="entry name" value="NUC"/>
    <property type="match status" value="1"/>
</dbReference>
<keyword evidence="11" id="KW-0732">Signal</keyword>
<keyword evidence="6 10" id="KW-0378">Hydrolase</keyword>
<dbReference type="Pfam" id="PF01223">
    <property type="entry name" value="Endonuclease_NS"/>
    <property type="match status" value="1"/>
</dbReference>
<comment type="similarity">
    <text evidence="2 10">Belongs to the DNA/RNA non-specific endonuclease family.</text>
</comment>
<proteinExistence type="inferred from homology"/>